<comment type="catalytic activity">
    <reaction evidence="1">
        <text>D-fructose 6-phosphate + L-glutamine = D-glucosamine 6-phosphate + L-glutamate</text>
        <dbReference type="Rhea" id="RHEA:13237"/>
        <dbReference type="ChEBI" id="CHEBI:29985"/>
        <dbReference type="ChEBI" id="CHEBI:58359"/>
        <dbReference type="ChEBI" id="CHEBI:58725"/>
        <dbReference type="ChEBI" id="CHEBI:61527"/>
        <dbReference type="EC" id="2.6.1.16"/>
    </reaction>
</comment>
<keyword evidence="6" id="KW-0677">Repeat</keyword>
<dbReference type="PANTHER" id="PTHR10937">
    <property type="entry name" value="GLUCOSAMINE--FRUCTOSE-6-PHOSPHATE AMINOTRANSFERASE, ISOMERIZING"/>
    <property type="match status" value="1"/>
</dbReference>
<dbReference type="Gene3D" id="3.60.20.10">
    <property type="entry name" value="Glutamine Phosphoribosylpyrophosphate, subunit 1, domain 1"/>
    <property type="match status" value="1"/>
</dbReference>
<dbReference type="AlphaFoldDB" id="A0A832R9X8"/>
<keyword evidence="7" id="KW-0315">Glutamine amidotransferase</keyword>
<feature type="domain" description="SIS" evidence="9">
    <location>
        <begin position="276"/>
        <end position="415"/>
    </location>
</feature>
<dbReference type="EMBL" id="DUTP01000003">
    <property type="protein sequence ID" value="HHX99452.1"/>
    <property type="molecule type" value="Genomic_DNA"/>
</dbReference>
<dbReference type="InterPro" id="IPR035466">
    <property type="entry name" value="GlmS/AgaS_SIS"/>
</dbReference>
<evidence type="ECO:0000256" key="5">
    <source>
        <dbReference type="ARBA" id="ARBA00022679"/>
    </source>
</evidence>
<evidence type="ECO:0000259" key="8">
    <source>
        <dbReference type="PROSITE" id="PS51278"/>
    </source>
</evidence>
<dbReference type="NCBIfam" id="TIGR01135">
    <property type="entry name" value="glmS"/>
    <property type="match status" value="1"/>
</dbReference>
<name>A0A832R9X8_9BACT</name>
<dbReference type="Pfam" id="PF13522">
    <property type="entry name" value="GATase_6"/>
    <property type="match status" value="1"/>
</dbReference>
<dbReference type="GO" id="GO:0006487">
    <property type="term" value="P:protein N-linked glycosylation"/>
    <property type="evidence" value="ECO:0007669"/>
    <property type="project" value="TreeGrafter"/>
</dbReference>
<keyword evidence="4 10" id="KW-0032">Aminotransferase</keyword>
<proteinExistence type="predicted"/>
<dbReference type="GO" id="GO:0006047">
    <property type="term" value="P:UDP-N-acetylglucosamine metabolic process"/>
    <property type="evidence" value="ECO:0007669"/>
    <property type="project" value="TreeGrafter"/>
</dbReference>
<dbReference type="InterPro" id="IPR017932">
    <property type="entry name" value="GATase_2_dom"/>
</dbReference>
<dbReference type="NCBIfam" id="NF001484">
    <property type="entry name" value="PRK00331.1"/>
    <property type="match status" value="1"/>
</dbReference>
<gene>
    <name evidence="10" type="primary">glmS</name>
    <name evidence="10" type="ORF">GX533_02110</name>
</gene>
<dbReference type="InterPro" id="IPR035490">
    <property type="entry name" value="GlmS/FrlB_SIS"/>
</dbReference>
<comment type="caution">
    <text evidence="10">The sequence shown here is derived from an EMBL/GenBank/DDBJ whole genome shotgun (WGS) entry which is preliminary data.</text>
</comment>
<evidence type="ECO:0000256" key="7">
    <source>
        <dbReference type="ARBA" id="ARBA00022962"/>
    </source>
</evidence>
<dbReference type="PROSITE" id="PS51464">
    <property type="entry name" value="SIS"/>
    <property type="match status" value="2"/>
</dbReference>
<dbReference type="CDD" id="cd05009">
    <property type="entry name" value="SIS_GlmS_GlmD_2"/>
    <property type="match status" value="1"/>
</dbReference>
<organism evidence="10 11">
    <name type="scientific">Candidatus Dojkabacteria bacterium</name>
    <dbReference type="NCBI Taxonomy" id="2099670"/>
    <lineage>
        <taxon>Bacteria</taxon>
        <taxon>Candidatus Dojkabacteria</taxon>
    </lineage>
</organism>
<sequence>MCGIFGYSGTKECNDMIFEGLKRLEYRGYDSWGIAILGKDQIYQYKDIGEIKEHDAFKKLPKGTVGIGHTRWATHGGVTKINTHPHISTRGDFTLVQNGIVENFAELKEKLIKKGVKFISQTDTEVIVRLIEEELDKMSLKEAIIHVFKKLEGRNTVAVLSHKDRKIYALRNGSPLVAGIAKDGIYLASDTLSFSPATNKAVLLENYDMVEIDGKDIEIFNILENRKKKVEIKELKYQYNKIEKGKFDHFMIKEIVDQKETLLFATNYTEKDLEPLVEEIKKGKKVYLVGAGTAGFAAGQTAYFLRNIANIDAQEIKSYEFKSYLPIVKKGDIVIAFSQSGETADTIEAIEQMKEKGCKVASIVNMHATAMSMLSDFEYYTNSGPEICVASTKVFTAQCAWGYLLAMSVVGKYRTAKKNIKEVSKEIVKLFTEKSFKNIKDISNYMVKKDSAFILGKGENAFIALEGALKIKEISYKHVEGFAAGELKHGVIALIEKGTVVFGIIPSKESEDSADLISAMEQVKTRGAFTVGIGSKDFSKMEVFDRYVETPQVGNISSISNAIPFQLISYFLSVKLGNNVDRPRNLAKSVTVK</sequence>
<feature type="domain" description="SIS" evidence="9">
    <location>
        <begin position="442"/>
        <end position="583"/>
    </location>
</feature>
<dbReference type="PROSITE" id="PS51278">
    <property type="entry name" value="GATASE_TYPE_2"/>
    <property type="match status" value="1"/>
</dbReference>
<dbReference type="CDD" id="cd00714">
    <property type="entry name" value="GFAT"/>
    <property type="match status" value="1"/>
</dbReference>
<dbReference type="SUPFAM" id="SSF56235">
    <property type="entry name" value="N-terminal nucleophile aminohydrolases (Ntn hydrolases)"/>
    <property type="match status" value="1"/>
</dbReference>
<evidence type="ECO:0000256" key="6">
    <source>
        <dbReference type="ARBA" id="ARBA00022737"/>
    </source>
</evidence>
<dbReference type="GO" id="GO:0004360">
    <property type="term" value="F:glutamine-fructose-6-phosphate transaminase (isomerizing) activity"/>
    <property type="evidence" value="ECO:0007669"/>
    <property type="project" value="UniProtKB-EC"/>
</dbReference>
<dbReference type="Gene3D" id="3.40.50.10490">
    <property type="entry name" value="Glucose-6-phosphate isomerase like protein, domain 1"/>
    <property type="match status" value="2"/>
</dbReference>
<evidence type="ECO:0000259" key="9">
    <source>
        <dbReference type="PROSITE" id="PS51464"/>
    </source>
</evidence>
<dbReference type="FunFam" id="3.60.20.10:FF:000006">
    <property type="entry name" value="Glutamine--fructose-6-phosphate aminotransferase [isomerizing]"/>
    <property type="match status" value="1"/>
</dbReference>
<dbReference type="CDD" id="cd05008">
    <property type="entry name" value="SIS_GlmS_GlmD_1"/>
    <property type="match status" value="1"/>
</dbReference>
<evidence type="ECO:0000256" key="2">
    <source>
        <dbReference type="ARBA" id="ARBA00012916"/>
    </source>
</evidence>
<dbReference type="SUPFAM" id="SSF53697">
    <property type="entry name" value="SIS domain"/>
    <property type="match status" value="1"/>
</dbReference>
<evidence type="ECO:0000256" key="4">
    <source>
        <dbReference type="ARBA" id="ARBA00022576"/>
    </source>
</evidence>
<accession>A0A832R9X8</accession>
<dbReference type="GO" id="GO:0097367">
    <property type="term" value="F:carbohydrate derivative binding"/>
    <property type="evidence" value="ECO:0007669"/>
    <property type="project" value="InterPro"/>
</dbReference>
<reference evidence="10 11" key="1">
    <citation type="journal article" date="2020" name="Biotechnol. Biofuels">
        <title>New insights from the biogas microbiome by comprehensive genome-resolved metagenomics of nearly 1600 species originating from multiple anaerobic digesters.</title>
        <authorList>
            <person name="Campanaro S."/>
            <person name="Treu L."/>
            <person name="Rodriguez-R L.M."/>
            <person name="Kovalovszki A."/>
            <person name="Ziels R.M."/>
            <person name="Maus I."/>
            <person name="Zhu X."/>
            <person name="Kougias P.G."/>
            <person name="Basile A."/>
            <person name="Luo G."/>
            <person name="Schluter A."/>
            <person name="Konstantinidis K.T."/>
            <person name="Angelidaki I."/>
        </authorList>
    </citation>
    <scope>NUCLEOTIDE SEQUENCE [LARGE SCALE GENOMIC DNA]</scope>
    <source>
        <strain evidence="10">AS05jafATM_89</strain>
    </source>
</reference>
<dbReference type="EC" id="2.6.1.16" evidence="2"/>
<dbReference type="GO" id="GO:0006002">
    <property type="term" value="P:fructose 6-phosphate metabolic process"/>
    <property type="evidence" value="ECO:0007669"/>
    <property type="project" value="TreeGrafter"/>
</dbReference>
<keyword evidence="5 10" id="KW-0808">Transferase</keyword>
<dbReference type="InterPro" id="IPR005855">
    <property type="entry name" value="GFAT"/>
</dbReference>
<evidence type="ECO:0000256" key="3">
    <source>
        <dbReference type="ARBA" id="ARBA00016090"/>
    </source>
</evidence>
<dbReference type="PANTHER" id="PTHR10937:SF0">
    <property type="entry name" value="GLUTAMINE--FRUCTOSE-6-PHOSPHATE TRANSAMINASE (ISOMERIZING)"/>
    <property type="match status" value="1"/>
</dbReference>
<protein>
    <recommendedName>
        <fullName evidence="3">Glutamine--fructose-6-phosphate aminotransferase [isomerizing]</fullName>
        <ecNumber evidence="2">2.6.1.16</ecNumber>
    </recommendedName>
</protein>
<dbReference type="InterPro" id="IPR047084">
    <property type="entry name" value="GFAT_N"/>
</dbReference>
<dbReference type="InterPro" id="IPR001347">
    <property type="entry name" value="SIS_dom"/>
</dbReference>
<evidence type="ECO:0000313" key="11">
    <source>
        <dbReference type="Proteomes" id="UP000576550"/>
    </source>
</evidence>
<dbReference type="Proteomes" id="UP000576550">
    <property type="component" value="Unassembled WGS sequence"/>
</dbReference>
<evidence type="ECO:0000313" key="10">
    <source>
        <dbReference type="EMBL" id="HHX99452.1"/>
    </source>
</evidence>
<dbReference type="InterPro" id="IPR046348">
    <property type="entry name" value="SIS_dom_sf"/>
</dbReference>
<dbReference type="InterPro" id="IPR029055">
    <property type="entry name" value="Ntn_hydrolases_N"/>
</dbReference>
<evidence type="ECO:0000256" key="1">
    <source>
        <dbReference type="ARBA" id="ARBA00001031"/>
    </source>
</evidence>
<dbReference type="Pfam" id="PF01380">
    <property type="entry name" value="SIS"/>
    <property type="match status" value="2"/>
</dbReference>
<feature type="domain" description="Glutamine amidotransferase type-2" evidence="8">
    <location>
        <begin position="2"/>
        <end position="215"/>
    </location>
</feature>